<reference evidence="1" key="3">
    <citation type="journal article" date="2017" name="Nature">
        <title>Genome sequence of the progenitor of the wheat D genome Aegilops tauschii.</title>
        <authorList>
            <person name="Luo M.C."/>
            <person name="Gu Y.Q."/>
            <person name="Puiu D."/>
            <person name="Wang H."/>
            <person name="Twardziok S.O."/>
            <person name="Deal K.R."/>
            <person name="Huo N."/>
            <person name="Zhu T."/>
            <person name="Wang L."/>
            <person name="Wang Y."/>
            <person name="McGuire P.E."/>
            <person name="Liu S."/>
            <person name="Long H."/>
            <person name="Ramasamy R.K."/>
            <person name="Rodriguez J.C."/>
            <person name="Van S.L."/>
            <person name="Yuan L."/>
            <person name="Wang Z."/>
            <person name="Xia Z."/>
            <person name="Xiao L."/>
            <person name="Anderson O.D."/>
            <person name="Ouyang S."/>
            <person name="Liang Y."/>
            <person name="Zimin A.V."/>
            <person name="Pertea G."/>
            <person name="Qi P."/>
            <person name="Bennetzen J.L."/>
            <person name="Dai X."/>
            <person name="Dawson M.W."/>
            <person name="Muller H.G."/>
            <person name="Kugler K."/>
            <person name="Rivarola-Duarte L."/>
            <person name="Spannagl M."/>
            <person name="Mayer K.F.X."/>
            <person name="Lu F.H."/>
            <person name="Bevan M.W."/>
            <person name="Leroy P."/>
            <person name="Li P."/>
            <person name="You F.M."/>
            <person name="Sun Q."/>
            <person name="Liu Z."/>
            <person name="Lyons E."/>
            <person name="Wicker T."/>
            <person name="Salzberg S.L."/>
            <person name="Devos K.M."/>
            <person name="Dvorak J."/>
        </authorList>
    </citation>
    <scope>NUCLEOTIDE SEQUENCE [LARGE SCALE GENOMIC DNA]</scope>
    <source>
        <strain evidence="1">cv. AL8/78</strain>
    </source>
</reference>
<reference evidence="2" key="2">
    <citation type="journal article" date="2017" name="Nat. Plants">
        <title>The Aegilops tauschii genome reveals multiple impacts of transposons.</title>
        <authorList>
            <person name="Zhao G."/>
            <person name="Zou C."/>
            <person name="Li K."/>
            <person name="Wang K."/>
            <person name="Li T."/>
            <person name="Gao L."/>
            <person name="Zhang X."/>
            <person name="Wang H."/>
            <person name="Yang Z."/>
            <person name="Liu X."/>
            <person name="Jiang W."/>
            <person name="Mao L."/>
            <person name="Kong X."/>
            <person name="Jiao Y."/>
            <person name="Jia J."/>
        </authorList>
    </citation>
    <scope>NUCLEOTIDE SEQUENCE [LARGE SCALE GENOMIC DNA]</scope>
    <source>
        <strain evidence="2">cv. AL8/78</strain>
    </source>
</reference>
<dbReference type="Gramene" id="AET4Gv20140500.23">
    <property type="protein sequence ID" value="AET4Gv20140500.23"/>
    <property type="gene ID" value="AET4Gv20140500"/>
</dbReference>
<dbReference type="EnsemblPlants" id="AET4Gv20140500.23">
    <property type="protein sequence ID" value="AET4Gv20140500.23"/>
    <property type="gene ID" value="AET4Gv20140500"/>
</dbReference>
<reference evidence="1" key="5">
    <citation type="journal article" date="2021" name="G3 (Bethesda)">
        <title>Aegilops tauschii genome assembly Aet v5.0 features greater sequence contiguity and improved annotation.</title>
        <authorList>
            <person name="Wang L."/>
            <person name="Zhu T."/>
            <person name="Rodriguez J.C."/>
            <person name="Deal K.R."/>
            <person name="Dubcovsky J."/>
            <person name="McGuire P.E."/>
            <person name="Lux T."/>
            <person name="Spannagl M."/>
            <person name="Mayer K.F.X."/>
            <person name="Baldrich P."/>
            <person name="Meyers B.C."/>
            <person name="Huo N."/>
            <person name="Gu Y.Q."/>
            <person name="Zhou H."/>
            <person name="Devos K.M."/>
            <person name="Bennetzen J.L."/>
            <person name="Unver T."/>
            <person name="Budak H."/>
            <person name="Gulick P.J."/>
            <person name="Galiba G."/>
            <person name="Kalapos B."/>
            <person name="Nelson D.R."/>
            <person name="Li P."/>
            <person name="You F.M."/>
            <person name="Luo M.C."/>
            <person name="Dvorak J."/>
        </authorList>
    </citation>
    <scope>NUCLEOTIDE SEQUENCE [LARGE SCALE GENOMIC DNA]</scope>
    <source>
        <strain evidence="1">cv. AL8/78</strain>
    </source>
</reference>
<reference evidence="1" key="4">
    <citation type="submission" date="2019-03" db="UniProtKB">
        <authorList>
            <consortium name="EnsemblPlants"/>
        </authorList>
    </citation>
    <scope>IDENTIFICATION</scope>
</reference>
<name>A0A453HBM1_AEGTS</name>
<protein>
    <submittedName>
        <fullName evidence="1">Uncharacterized protein</fullName>
    </submittedName>
</protein>
<sequence length="62" mass="7128">LAILSTFFLTFRHEHISGLFPHQGVPPKHQQSSCQSVRCRRTPTPMILWCLRLLTCTRLIGP</sequence>
<evidence type="ECO:0000313" key="1">
    <source>
        <dbReference type="EnsemblPlants" id="AET4Gv20140500.23"/>
    </source>
</evidence>
<evidence type="ECO:0000313" key="2">
    <source>
        <dbReference type="Proteomes" id="UP000015105"/>
    </source>
</evidence>
<organism evidence="1 2">
    <name type="scientific">Aegilops tauschii subsp. strangulata</name>
    <name type="common">Goatgrass</name>
    <dbReference type="NCBI Taxonomy" id="200361"/>
    <lineage>
        <taxon>Eukaryota</taxon>
        <taxon>Viridiplantae</taxon>
        <taxon>Streptophyta</taxon>
        <taxon>Embryophyta</taxon>
        <taxon>Tracheophyta</taxon>
        <taxon>Spermatophyta</taxon>
        <taxon>Magnoliopsida</taxon>
        <taxon>Liliopsida</taxon>
        <taxon>Poales</taxon>
        <taxon>Poaceae</taxon>
        <taxon>BOP clade</taxon>
        <taxon>Pooideae</taxon>
        <taxon>Triticodae</taxon>
        <taxon>Triticeae</taxon>
        <taxon>Triticinae</taxon>
        <taxon>Aegilops</taxon>
    </lineage>
</organism>
<keyword evidence="2" id="KW-1185">Reference proteome</keyword>
<dbReference type="Proteomes" id="UP000015105">
    <property type="component" value="Chromosome 4D"/>
</dbReference>
<accession>A0A453HBM1</accession>
<reference evidence="2" key="1">
    <citation type="journal article" date="2014" name="Science">
        <title>Ancient hybridizations among the ancestral genomes of bread wheat.</title>
        <authorList>
            <consortium name="International Wheat Genome Sequencing Consortium,"/>
            <person name="Marcussen T."/>
            <person name="Sandve S.R."/>
            <person name="Heier L."/>
            <person name="Spannagl M."/>
            <person name="Pfeifer M."/>
            <person name="Jakobsen K.S."/>
            <person name="Wulff B.B."/>
            <person name="Steuernagel B."/>
            <person name="Mayer K.F."/>
            <person name="Olsen O.A."/>
        </authorList>
    </citation>
    <scope>NUCLEOTIDE SEQUENCE [LARGE SCALE GENOMIC DNA]</scope>
    <source>
        <strain evidence="2">cv. AL8/78</strain>
    </source>
</reference>
<dbReference type="AlphaFoldDB" id="A0A453HBM1"/>
<proteinExistence type="predicted"/>